<dbReference type="PANTHER" id="PTHR47784:SF5">
    <property type="entry name" value="STEROL UPTAKE CONTROL PROTEIN 2"/>
    <property type="match status" value="1"/>
</dbReference>
<proteinExistence type="predicted"/>
<dbReference type="PANTHER" id="PTHR47784">
    <property type="entry name" value="STEROL UPTAKE CONTROL PROTEIN 2"/>
    <property type="match status" value="1"/>
</dbReference>
<dbReference type="Proteomes" id="UP000325434">
    <property type="component" value="Unassembled WGS sequence"/>
</dbReference>
<protein>
    <recommendedName>
        <fullName evidence="2">C6 transcription factor</fullName>
    </recommendedName>
</protein>
<dbReference type="InterPro" id="IPR021858">
    <property type="entry name" value="Fun_TF"/>
</dbReference>
<gene>
    <name evidence="1" type="ORF">BDV35DRAFT_394772</name>
</gene>
<dbReference type="EMBL" id="ML734625">
    <property type="protein sequence ID" value="KAB8244511.1"/>
    <property type="molecule type" value="Genomic_DNA"/>
</dbReference>
<evidence type="ECO:0000313" key="1">
    <source>
        <dbReference type="EMBL" id="KAB8244511.1"/>
    </source>
</evidence>
<dbReference type="Pfam" id="PF11951">
    <property type="entry name" value="Fungal_trans_2"/>
    <property type="match status" value="1"/>
</dbReference>
<reference evidence="1" key="1">
    <citation type="submission" date="2019-04" db="EMBL/GenBank/DDBJ databases">
        <title>Friends and foes A comparative genomics study of 23 Aspergillus species from section Flavi.</title>
        <authorList>
            <consortium name="DOE Joint Genome Institute"/>
            <person name="Kjaerbolling I."/>
            <person name="Vesth T."/>
            <person name="Frisvad J.C."/>
            <person name="Nybo J.L."/>
            <person name="Theobald S."/>
            <person name="Kildgaard S."/>
            <person name="Isbrandt T."/>
            <person name="Kuo A."/>
            <person name="Sato A."/>
            <person name="Lyhne E.K."/>
            <person name="Kogle M.E."/>
            <person name="Wiebenga A."/>
            <person name="Kun R.S."/>
            <person name="Lubbers R.J."/>
            <person name="Makela M.R."/>
            <person name="Barry K."/>
            <person name="Chovatia M."/>
            <person name="Clum A."/>
            <person name="Daum C."/>
            <person name="Haridas S."/>
            <person name="He G."/>
            <person name="LaButti K."/>
            <person name="Lipzen A."/>
            <person name="Mondo S."/>
            <person name="Riley R."/>
            <person name="Salamov A."/>
            <person name="Simmons B.A."/>
            <person name="Magnuson J.K."/>
            <person name="Henrissat B."/>
            <person name="Mortensen U.H."/>
            <person name="Larsen T.O."/>
            <person name="Devries R.P."/>
            <person name="Grigoriev I.V."/>
            <person name="Machida M."/>
            <person name="Baker S.E."/>
            <person name="Andersen M.R."/>
        </authorList>
    </citation>
    <scope>NUCLEOTIDE SEQUENCE [LARGE SCALE GENOMIC DNA]</scope>
    <source>
        <strain evidence="1">CBS 121.62</strain>
    </source>
</reference>
<dbReference type="VEuPathDB" id="FungiDB:AFLA_006911"/>
<sequence>MSLHPKRADVWQRVIPEIAMKREYLMHLLLALAGAHARYEYYTSKLADSTSASFQESNCGVGDSAAGCGLHRIVEHHQEGLQGFQEALCQVSPMTAEEIFCGSILITAFALGSLSICDPDNSMEPGCSNGDEPPSTSWLHLCRGLVGVVHEHWATLKLGRLRSMFFYEYANDEWRSYAALLPSPSYPRVTQASRVLSIFAQGAFRAVTMPLSFRHRVDLWKSWVFCR</sequence>
<dbReference type="VEuPathDB" id="FungiDB:F9C07_2281761"/>
<evidence type="ECO:0008006" key="2">
    <source>
        <dbReference type="Google" id="ProtNLM"/>
    </source>
</evidence>
<dbReference type="GO" id="GO:0001228">
    <property type="term" value="F:DNA-binding transcription activator activity, RNA polymerase II-specific"/>
    <property type="evidence" value="ECO:0007669"/>
    <property type="project" value="TreeGrafter"/>
</dbReference>
<dbReference type="AlphaFoldDB" id="A0A5N6GQ77"/>
<name>A0A5N6GQ77_ASPFL</name>
<organism evidence="1">
    <name type="scientific">Aspergillus flavus</name>
    <dbReference type="NCBI Taxonomy" id="5059"/>
    <lineage>
        <taxon>Eukaryota</taxon>
        <taxon>Fungi</taxon>
        <taxon>Dikarya</taxon>
        <taxon>Ascomycota</taxon>
        <taxon>Pezizomycotina</taxon>
        <taxon>Eurotiomycetes</taxon>
        <taxon>Eurotiomycetidae</taxon>
        <taxon>Eurotiales</taxon>
        <taxon>Aspergillaceae</taxon>
        <taxon>Aspergillus</taxon>
        <taxon>Aspergillus subgen. Circumdati</taxon>
    </lineage>
</organism>
<dbReference type="InterPro" id="IPR053157">
    <property type="entry name" value="Sterol_Uptake_Regulator"/>
</dbReference>
<accession>A0A5N6GQ77</accession>